<name>A0ABS1PSX6_9ACTN</name>
<organism evidence="2 3">
    <name type="scientific">Streptomyces endocoffeicus</name>
    <dbReference type="NCBI Taxonomy" id="2898945"/>
    <lineage>
        <taxon>Bacteria</taxon>
        <taxon>Bacillati</taxon>
        <taxon>Actinomycetota</taxon>
        <taxon>Actinomycetes</taxon>
        <taxon>Kitasatosporales</taxon>
        <taxon>Streptomycetaceae</taxon>
        <taxon>Streptomyces</taxon>
    </lineage>
</organism>
<evidence type="ECO:0000256" key="1">
    <source>
        <dbReference type="SAM" id="MobiDB-lite"/>
    </source>
</evidence>
<evidence type="ECO:0000313" key="2">
    <source>
        <dbReference type="EMBL" id="MBL1115394.1"/>
    </source>
</evidence>
<feature type="compositionally biased region" description="Basic and acidic residues" evidence="1">
    <location>
        <begin position="162"/>
        <end position="172"/>
    </location>
</feature>
<comment type="caution">
    <text evidence="2">The sequence shown here is derived from an EMBL/GenBank/DDBJ whole genome shotgun (WGS) entry which is preliminary data.</text>
</comment>
<protein>
    <submittedName>
        <fullName evidence="2">Uncharacterized protein</fullName>
    </submittedName>
</protein>
<dbReference type="EMBL" id="JAERRG010000009">
    <property type="protein sequence ID" value="MBL1115394.1"/>
    <property type="molecule type" value="Genomic_DNA"/>
</dbReference>
<gene>
    <name evidence="2" type="ORF">JK364_23775</name>
</gene>
<proteinExistence type="predicted"/>
<accession>A0ABS1PSX6</accession>
<reference evidence="2 3" key="1">
    <citation type="submission" date="2021-01" db="EMBL/GenBank/DDBJ databases">
        <title>WGS of actinomycetes isolated from Thailand.</title>
        <authorList>
            <person name="Thawai C."/>
        </authorList>
    </citation>
    <scope>NUCLEOTIDE SEQUENCE [LARGE SCALE GENOMIC DNA]</scope>
    <source>
        <strain evidence="2 3">CA3R110</strain>
    </source>
</reference>
<feature type="compositionally biased region" description="Basic and acidic residues" evidence="1">
    <location>
        <begin position="216"/>
        <end position="231"/>
    </location>
</feature>
<dbReference type="Proteomes" id="UP000621510">
    <property type="component" value="Unassembled WGS sequence"/>
</dbReference>
<dbReference type="RefSeq" id="WP_201853186.1">
    <property type="nucleotide sequence ID" value="NZ_JAERRG010000009.1"/>
</dbReference>
<feature type="region of interest" description="Disordered" evidence="1">
    <location>
        <begin position="151"/>
        <end position="180"/>
    </location>
</feature>
<sequence>MTASTPAARIRAYLNAVPDTVNLGAEFAYGSQFRSASWPHDSYPLTREDLEQVLADANAHTEAPVFRHCLFPACLREYDIAAWMDGKTPARPSWSGKGWQQIRPTIDTGYVCPEHAPVIEEHPPAVGRAHRRGRRAHLRLRLELPGGALAPLRRRRMAEPPQPRDQRDRVTAEQELPGVDEYAGRLETAHRTSTWPGIPQHGDTAASGQRLQLENNHDHEGPRAHCDRDTRSPSTSRSVTGQPAHHHRTPIKFEDPVNSPCQDHKGPPVKWRFADQLAGRGVVL</sequence>
<keyword evidence="3" id="KW-1185">Reference proteome</keyword>
<evidence type="ECO:0000313" key="3">
    <source>
        <dbReference type="Proteomes" id="UP000621510"/>
    </source>
</evidence>
<feature type="region of interest" description="Disordered" evidence="1">
    <location>
        <begin position="216"/>
        <end position="267"/>
    </location>
</feature>